<accession>A0A366HIG9</accession>
<dbReference type="Pfam" id="PF01047">
    <property type="entry name" value="MarR"/>
    <property type="match status" value="1"/>
</dbReference>
<dbReference type="PRINTS" id="PR00598">
    <property type="entry name" value="HTHMARR"/>
</dbReference>
<dbReference type="InterPro" id="IPR036388">
    <property type="entry name" value="WH-like_DNA-bd_sf"/>
</dbReference>
<dbReference type="GO" id="GO:0006950">
    <property type="term" value="P:response to stress"/>
    <property type="evidence" value="ECO:0007669"/>
    <property type="project" value="TreeGrafter"/>
</dbReference>
<feature type="domain" description="HTH marR-type" evidence="1">
    <location>
        <begin position="63"/>
        <end position="192"/>
    </location>
</feature>
<evidence type="ECO:0000313" key="2">
    <source>
        <dbReference type="EMBL" id="RBP42072.1"/>
    </source>
</evidence>
<evidence type="ECO:0000259" key="1">
    <source>
        <dbReference type="PROSITE" id="PS50995"/>
    </source>
</evidence>
<dbReference type="InterPro" id="IPR039422">
    <property type="entry name" value="MarR/SlyA-like"/>
</dbReference>
<proteinExistence type="predicted"/>
<dbReference type="SUPFAM" id="SSF46785">
    <property type="entry name" value="Winged helix' DNA-binding domain"/>
    <property type="match status" value="1"/>
</dbReference>
<dbReference type="AlphaFoldDB" id="A0A366HIG9"/>
<dbReference type="Proteomes" id="UP000253628">
    <property type="component" value="Unassembled WGS sequence"/>
</dbReference>
<dbReference type="PROSITE" id="PS50995">
    <property type="entry name" value="HTH_MARR_2"/>
    <property type="match status" value="1"/>
</dbReference>
<dbReference type="InterPro" id="IPR000835">
    <property type="entry name" value="HTH_MarR-typ"/>
</dbReference>
<dbReference type="PANTHER" id="PTHR33164">
    <property type="entry name" value="TRANSCRIPTIONAL REGULATOR, MARR FAMILY"/>
    <property type="match status" value="1"/>
</dbReference>
<dbReference type="Gene3D" id="1.10.10.10">
    <property type="entry name" value="Winged helix-like DNA-binding domain superfamily/Winged helix DNA-binding domain"/>
    <property type="match status" value="1"/>
</dbReference>
<protein>
    <submittedName>
        <fullName evidence="2">MarR family transcriptional regulator</fullName>
    </submittedName>
</protein>
<sequence length="205" mass="23486">MLCILSIRDIRYDKVRGKMTKVHKQSMQEAQADDHAFSPLEEHGLFDNDTVAEPFSQGLWSRPGFLVRRLNQIHYAMFFEECKEENVTPVQYGILTVLAANPWLDQTAIGYEVGLDRTTSADVIKRLEEKGLLERRINPMDRRSRQAAVTPEGLRVMALLKQGMARAQQRLLDPLSLRDRKIFMSLLVELVDANNQYGRAVLKSV</sequence>
<gene>
    <name evidence="2" type="ORF">DFR37_102458</name>
</gene>
<keyword evidence="3" id="KW-1185">Reference proteome</keyword>
<dbReference type="InterPro" id="IPR036390">
    <property type="entry name" value="WH_DNA-bd_sf"/>
</dbReference>
<evidence type="ECO:0000313" key="3">
    <source>
        <dbReference type="Proteomes" id="UP000253628"/>
    </source>
</evidence>
<dbReference type="GO" id="GO:0003700">
    <property type="term" value="F:DNA-binding transcription factor activity"/>
    <property type="evidence" value="ECO:0007669"/>
    <property type="project" value="InterPro"/>
</dbReference>
<dbReference type="SMART" id="SM00347">
    <property type="entry name" value="HTH_MARR"/>
    <property type="match status" value="1"/>
</dbReference>
<name>A0A366HIG9_9BURK</name>
<reference evidence="2 3" key="1">
    <citation type="submission" date="2018-06" db="EMBL/GenBank/DDBJ databases">
        <title>Genomic Encyclopedia of Type Strains, Phase IV (KMG-IV): sequencing the most valuable type-strain genomes for metagenomic binning, comparative biology and taxonomic classification.</title>
        <authorList>
            <person name="Goeker M."/>
        </authorList>
    </citation>
    <scope>NUCLEOTIDE SEQUENCE [LARGE SCALE GENOMIC DNA]</scope>
    <source>
        <strain evidence="2 3">DSM 25520</strain>
    </source>
</reference>
<organism evidence="2 3">
    <name type="scientific">Eoetvoesiella caeni</name>
    <dbReference type="NCBI Taxonomy" id="645616"/>
    <lineage>
        <taxon>Bacteria</taxon>
        <taxon>Pseudomonadati</taxon>
        <taxon>Pseudomonadota</taxon>
        <taxon>Betaproteobacteria</taxon>
        <taxon>Burkholderiales</taxon>
        <taxon>Alcaligenaceae</taxon>
        <taxon>Eoetvoesiella</taxon>
    </lineage>
</organism>
<comment type="caution">
    <text evidence="2">The sequence shown here is derived from an EMBL/GenBank/DDBJ whole genome shotgun (WGS) entry which is preliminary data.</text>
</comment>
<dbReference type="EMBL" id="QNRQ01000002">
    <property type="protein sequence ID" value="RBP42072.1"/>
    <property type="molecule type" value="Genomic_DNA"/>
</dbReference>
<dbReference type="PANTHER" id="PTHR33164:SF95">
    <property type="entry name" value="TRANSCRIPTIONAL REGULATOR"/>
    <property type="match status" value="1"/>
</dbReference>